<dbReference type="Pfam" id="PF20209">
    <property type="entry name" value="DUF6570"/>
    <property type="match status" value="1"/>
</dbReference>
<dbReference type="InterPro" id="IPR046700">
    <property type="entry name" value="DUF6570"/>
</dbReference>
<reference evidence="3" key="1">
    <citation type="journal article" date="2017" name="Nat. Ecol. Evol.">
        <title>Genome expansion and lineage-specific genetic innovations in the forest pathogenic fungi Armillaria.</title>
        <authorList>
            <person name="Sipos G."/>
            <person name="Prasanna A.N."/>
            <person name="Walter M.C."/>
            <person name="O'Connor E."/>
            <person name="Balint B."/>
            <person name="Krizsan K."/>
            <person name="Kiss B."/>
            <person name="Hess J."/>
            <person name="Varga T."/>
            <person name="Slot J."/>
            <person name="Riley R."/>
            <person name="Boka B."/>
            <person name="Rigling D."/>
            <person name="Barry K."/>
            <person name="Lee J."/>
            <person name="Mihaltcheva S."/>
            <person name="LaButti K."/>
            <person name="Lipzen A."/>
            <person name="Waldron R."/>
            <person name="Moloney N.M."/>
            <person name="Sperisen C."/>
            <person name="Kredics L."/>
            <person name="Vagvoelgyi C."/>
            <person name="Patrignani A."/>
            <person name="Fitzpatrick D."/>
            <person name="Nagy I."/>
            <person name="Doyle S."/>
            <person name="Anderson J.B."/>
            <person name="Grigoriev I.V."/>
            <person name="Gueldener U."/>
            <person name="Muensterkoetter M."/>
            <person name="Nagy L.G."/>
        </authorList>
    </citation>
    <scope>NUCLEOTIDE SEQUENCE [LARGE SCALE GENOMIC DNA]</scope>
    <source>
        <strain evidence="3">Ar21-2</strain>
    </source>
</reference>
<dbReference type="AlphaFoldDB" id="A0A2H3DK93"/>
<evidence type="ECO:0000313" key="2">
    <source>
        <dbReference type="EMBL" id="PBK91902.1"/>
    </source>
</evidence>
<accession>A0A2H3DK93</accession>
<evidence type="ECO:0000259" key="1">
    <source>
        <dbReference type="Pfam" id="PF20209"/>
    </source>
</evidence>
<dbReference type="Proteomes" id="UP000217790">
    <property type="component" value="Unassembled WGS sequence"/>
</dbReference>
<protein>
    <recommendedName>
        <fullName evidence="1">DUF6570 domain-containing protein</fullName>
    </recommendedName>
</protein>
<feature type="domain" description="DUF6570" evidence="1">
    <location>
        <begin position="28"/>
        <end position="61"/>
    </location>
</feature>
<sequence>NPIVAVDGPVVDLSTDLICLKCRVSVWKGEVLKNVLANGLWLGEVPEVLSKLSFVECILVSCI</sequence>
<feature type="non-terminal residue" evidence="2">
    <location>
        <position position="1"/>
    </location>
</feature>
<dbReference type="InParanoid" id="A0A2H3DK93"/>
<dbReference type="OrthoDB" id="3257061at2759"/>
<name>A0A2H3DK93_ARMGA</name>
<organism evidence="2 3">
    <name type="scientific">Armillaria gallica</name>
    <name type="common">Bulbous honey fungus</name>
    <name type="synonym">Armillaria bulbosa</name>
    <dbReference type="NCBI Taxonomy" id="47427"/>
    <lineage>
        <taxon>Eukaryota</taxon>
        <taxon>Fungi</taxon>
        <taxon>Dikarya</taxon>
        <taxon>Basidiomycota</taxon>
        <taxon>Agaricomycotina</taxon>
        <taxon>Agaricomycetes</taxon>
        <taxon>Agaricomycetidae</taxon>
        <taxon>Agaricales</taxon>
        <taxon>Marasmiineae</taxon>
        <taxon>Physalacriaceae</taxon>
        <taxon>Armillaria</taxon>
    </lineage>
</organism>
<proteinExistence type="predicted"/>
<dbReference type="EMBL" id="KZ293660">
    <property type="protein sequence ID" value="PBK91902.1"/>
    <property type="molecule type" value="Genomic_DNA"/>
</dbReference>
<gene>
    <name evidence="2" type="ORF">ARMGADRAFT_931532</name>
</gene>
<keyword evidence="3" id="KW-1185">Reference proteome</keyword>
<evidence type="ECO:0000313" key="3">
    <source>
        <dbReference type="Proteomes" id="UP000217790"/>
    </source>
</evidence>